<name>A0A149TLV2_9PROT</name>
<accession>A0A149TLV2</accession>
<dbReference type="RefSeq" id="WP_062106468.1">
    <property type="nucleotide sequence ID" value="NZ_LHZR01000089.1"/>
</dbReference>
<proteinExistence type="predicted"/>
<evidence type="ECO:0000313" key="2">
    <source>
        <dbReference type="Proteomes" id="UP000075636"/>
    </source>
</evidence>
<comment type="caution">
    <text evidence="1">The sequence shown here is derived from an EMBL/GenBank/DDBJ whole genome shotgun (WGS) entry which is preliminary data.</text>
</comment>
<protein>
    <submittedName>
        <fullName evidence="1">Uncharacterized protein</fullName>
    </submittedName>
</protein>
<gene>
    <name evidence="1" type="ORF">AD945_03275</name>
</gene>
<dbReference type="PATRIC" id="fig|318683.6.peg.1719"/>
<reference evidence="1 2" key="1">
    <citation type="submission" date="2015-06" db="EMBL/GenBank/DDBJ databases">
        <title>Improved classification and identification of acetic acid bacteria using matrix-assisted laser desorption/ionization time-of-flight mass spectrometry; Gluconobacter nephelii and Gluconobacter uchimurae are later heterotypic synonyms of Gluconobacter japonicus and Gluconobacter oxydans, respectively.</title>
        <authorList>
            <person name="Li L."/>
            <person name="Cleenwerck I."/>
            <person name="De Vuyst L."/>
            <person name="Vandamme P."/>
        </authorList>
    </citation>
    <scope>NUCLEOTIDE SEQUENCE [LARGE SCALE GENOMIC DNA]</scope>
    <source>
        <strain evidence="1 2">LMG 1768</strain>
    </source>
</reference>
<organism evidence="1 2">
    <name type="scientific">Gluconobacter albidus</name>
    <dbReference type="NCBI Taxonomy" id="318683"/>
    <lineage>
        <taxon>Bacteria</taxon>
        <taxon>Pseudomonadati</taxon>
        <taxon>Pseudomonadota</taxon>
        <taxon>Alphaproteobacteria</taxon>
        <taxon>Acetobacterales</taxon>
        <taxon>Acetobacteraceae</taxon>
        <taxon>Gluconobacter</taxon>
    </lineage>
</organism>
<evidence type="ECO:0000313" key="1">
    <source>
        <dbReference type="EMBL" id="KXV49876.1"/>
    </source>
</evidence>
<dbReference type="EMBL" id="LHZR01000089">
    <property type="protein sequence ID" value="KXV49876.1"/>
    <property type="molecule type" value="Genomic_DNA"/>
</dbReference>
<dbReference type="Proteomes" id="UP000075636">
    <property type="component" value="Unassembled WGS sequence"/>
</dbReference>
<sequence length="106" mass="11760">MSTNWLQQELAQKSNARTDSGDPILTVFLPTGREERIYSPDSDEYRVSADVVEKAARLGATIVAYSSMWCGVTIEGKEHAKTQGISIIPFAGLFGYMKRKGVIFTR</sequence>
<dbReference type="AlphaFoldDB" id="A0A149TLV2"/>